<dbReference type="AlphaFoldDB" id="A0AAE3EQ16"/>
<organism evidence="1 2">
    <name type="scientific">Wocania arenilitoris</name>
    <dbReference type="NCBI Taxonomy" id="2044858"/>
    <lineage>
        <taxon>Bacteria</taxon>
        <taxon>Pseudomonadati</taxon>
        <taxon>Bacteroidota</taxon>
        <taxon>Flavobacteriia</taxon>
        <taxon>Flavobacteriales</taxon>
        <taxon>Flavobacteriaceae</taxon>
        <taxon>Wocania</taxon>
    </lineage>
</organism>
<comment type="caution">
    <text evidence="1">The sequence shown here is derived from an EMBL/GenBank/DDBJ whole genome shotgun (WGS) entry which is preliminary data.</text>
</comment>
<name>A0AAE3EQ16_9FLAO</name>
<dbReference type="Proteomes" id="UP001199795">
    <property type="component" value="Unassembled WGS sequence"/>
</dbReference>
<reference evidence="1" key="1">
    <citation type="submission" date="2022-01" db="EMBL/GenBank/DDBJ databases">
        <title>Draft genome sequence of Sabulilitoribacter arenilitoris KCTC 52401.</title>
        <authorList>
            <person name="Oh J.-S."/>
        </authorList>
    </citation>
    <scope>NUCLEOTIDE SEQUENCE</scope>
    <source>
        <strain evidence="1">HMF6543</strain>
    </source>
</reference>
<dbReference type="RefSeq" id="WP_237239860.1">
    <property type="nucleotide sequence ID" value="NZ_JAKKDU010000009.1"/>
</dbReference>
<dbReference type="EMBL" id="JAKKDU010000009">
    <property type="protein sequence ID" value="MCF7568517.1"/>
    <property type="molecule type" value="Genomic_DNA"/>
</dbReference>
<proteinExistence type="predicted"/>
<evidence type="ECO:0000313" key="1">
    <source>
        <dbReference type="EMBL" id="MCF7568517.1"/>
    </source>
</evidence>
<evidence type="ECO:0008006" key="3">
    <source>
        <dbReference type="Google" id="ProtNLM"/>
    </source>
</evidence>
<accession>A0AAE3EQ16</accession>
<keyword evidence="2" id="KW-1185">Reference proteome</keyword>
<gene>
    <name evidence="1" type="ORF">L3X37_09085</name>
</gene>
<sequence length="411" mass="47902">MLASKFIRSFLFLIFLVPLISIAQSEEKESIKFFVECNCDENYIRQEIKYINHVRDQGLANVQLFIYDIVNGSGGRTYKLEFTGSSSFKNITNNLSFDSNPNMTSDEIRNQIVSVIKKGLIKYVIESDLADKITYKINGETENTEQEIEDPWKNWIFEVYGSASFDKEASRKRFEYRAGFESDRVTEKWRIRADLQMNQTESRFIRNDEEFKSSRQRYWGSASVVKSLSEHWSTGIFVNSRHDTYTNLDFSGGFYPAIEYNIYPYDEVLKREITFAYKIGGFYNNYIETTIFGEDNEFIFNHSFDIQARYRQPWGNIYSRIRASSFLEDFSKNRLQVYSSLSIRVLKGFSVRFSSNLEFIHDQINLPAGDASIEDVLLQQKQIATDFELGFSVGVTYTFGSAFNNIINTRL</sequence>
<protein>
    <recommendedName>
        <fullName evidence="3">DUF481 domain-containing protein</fullName>
    </recommendedName>
</protein>
<evidence type="ECO:0000313" key="2">
    <source>
        <dbReference type="Proteomes" id="UP001199795"/>
    </source>
</evidence>